<evidence type="ECO:0000313" key="1">
    <source>
        <dbReference type="EMBL" id="GAT31680.1"/>
    </source>
</evidence>
<dbReference type="EMBL" id="BDCO01000002">
    <property type="protein sequence ID" value="GAT31680.1"/>
    <property type="molecule type" value="Genomic_DNA"/>
</dbReference>
<keyword evidence="2" id="KW-1185">Reference proteome</keyword>
<reference evidence="2" key="1">
    <citation type="journal article" date="2017" name="Genome Announc.">
        <title>Draft Genome Sequence of Terrimicrobium sacchariphilum NM-5T, a Facultative Anaerobic Soil Bacterium of the Class Spartobacteria.</title>
        <authorList>
            <person name="Qiu Y.L."/>
            <person name="Tourlousse D.M."/>
            <person name="Matsuura N."/>
            <person name="Ohashi A."/>
            <person name="Sekiguchi Y."/>
        </authorList>
    </citation>
    <scope>NUCLEOTIDE SEQUENCE [LARGE SCALE GENOMIC DNA]</scope>
    <source>
        <strain evidence="2">NM-5</strain>
    </source>
</reference>
<proteinExistence type="predicted"/>
<dbReference type="Proteomes" id="UP000076023">
    <property type="component" value="Unassembled WGS sequence"/>
</dbReference>
<name>A0A146G219_TERSA</name>
<dbReference type="InParanoid" id="A0A146G219"/>
<gene>
    <name evidence="1" type="ORF">TSACC_274</name>
</gene>
<protein>
    <submittedName>
        <fullName evidence="1">Uncharacterized protein</fullName>
    </submittedName>
</protein>
<evidence type="ECO:0000313" key="2">
    <source>
        <dbReference type="Proteomes" id="UP000076023"/>
    </source>
</evidence>
<sequence length="138" mass="15703">MNLTSILCALLMVFVLNRGVKGSEPDFYRTRGYKVQPIPLEWSRANGSGTIPDVRDVAVDFRWPAGRAFGDFSIKGFIARYGMPDQYWVRERGKGDWDYLVYDRSEGILLVYVPKPPGAKFGAVAIWDRKGRLLDLIK</sequence>
<organism evidence="1 2">
    <name type="scientific">Terrimicrobium sacchariphilum</name>
    <dbReference type="NCBI Taxonomy" id="690879"/>
    <lineage>
        <taxon>Bacteria</taxon>
        <taxon>Pseudomonadati</taxon>
        <taxon>Verrucomicrobiota</taxon>
        <taxon>Terrimicrobiia</taxon>
        <taxon>Terrimicrobiales</taxon>
        <taxon>Terrimicrobiaceae</taxon>
        <taxon>Terrimicrobium</taxon>
    </lineage>
</organism>
<dbReference type="RefSeq" id="WP_075077566.1">
    <property type="nucleotide sequence ID" value="NZ_BDCO01000002.1"/>
</dbReference>
<accession>A0A146G219</accession>
<comment type="caution">
    <text evidence="1">The sequence shown here is derived from an EMBL/GenBank/DDBJ whole genome shotgun (WGS) entry which is preliminary data.</text>
</comment>
<dbReference type="STRING" id="690879.TSACC_274"/>
<dbReference type="AlphaFoldDB" id="A0A146G219"/>